<evidence type="ECO:0000256" key="1">
    <source>
        <dbReference type="ARBA" id="ARBA00006484"/>
    </source>
</evidence>
<evidence type="ECO:0000256" key="2">
    <source>
        <dbReference type="ARBA" id="ARBA00023002"/>
    </source>
</evidence>
<dbReference type="EMBL" id="CAJVRM010000702">
    <property type="protein sequence ID" value="CAG8982968.1"/>
    <property type="molecule type" value="Genomic_DNA"/>
</dbReference>
<dbReference type="Pfam" id="PF13561">
    <property type="entry name" value="adh_short_C2"/>
    <property type="match status" value="1"/>
</dbReference>
<reference evidence="3" key="1">
    <citation type="submission" date="2021-07" db="EMBL/GenBank/DDBJ databases">
        <authorList>
            <person name="Durling M."/>
        </authorList>
    </citation>
    <scope>NUCLEOTIDE SEQUENCE</scope>
</reference>
<dbReference type="Pfam" id="PF00106">
    <property type="entry name" value="adh_short"/>
    <property type="match status" value="1"/>
</dbReference>
<dbReference type="Proteomes" id="UP000701801">
    <property type="component" value="Unassembled WGS sequence"/>
</dbReference>
<dbReference type="OrthoDB" id="1888931at2759"/>
<comment type="similarity">
    <text evidence="1">Belongs to the short-chain dehydrogenases/reductases (SDR) family.</text>
</comment>
<evidence type="ECO:0008006" key="5">
    <source>
        <dbReference type="Google" id="ProtNLM"/>
    </source>
</evidence>
<dbReference type="InterPro" id="IPR002347">
    <property type="entry name" value="SDR_fam"/>
</dbReference>
<dbReference type="SUPFAM" id="SSF51735">
    <property type="entry name" value="NAD(P)-binding Rossmann-fold domains"/>
    <property type="match status" value="1"/>
</dbReference>
<dbReference type="GO" id="GO:0016616">
    <property type="term" value="F:oxidoreductase activity, acting on the CH-OH group of donors, NAD or NADP as acceptor"/>
    <property type="evidence" value="ECO:0007669"/>
    <property type="project" value="UniProtKB-ARBA"/>
</dbReference>
<protein>
    <recommendedName>
        <fullName evidence="5">NAD(P)-binding protein</fullName>
    </recommendedName>
</protein>
<evidence type="ECO:0000313" key="4">
    <source>
        <dbReference type="Proteomes" id="UP000701801"/>
    </source>
</evidence>
<gene>
    <name evidence="3" type="ORF">HYALB_00003547</name>
</gene>
<proteinExistence type="inferred from homology"/>
<keyword evidence="4" id="KW-1185">Reference proteome</keyword>
<dbReference type="PANTHER" id="PTHR43008:SF14">
    <property type="entry name" value="DEHYDROGENASE ARBD, PUTATIVE-RELATED"/>
    <property type="match status" value="1"/>
</dbReference>
<comment type="caution">
    <text evidence="3">The sequence shown here is derived from an EMBL/GenBank/DDBJ whole genome shotgun (WGS) entry which is preliminary data.</text>
</comment>
<organism evidence="3 4">
    <name type="scientific">Hymenoscyphus albidus</name>
    <dbReference type="NCBI Taxonomy" id="595503"/>
    <lineage>
        <taxon>Eukaryota</taxon>
        <taxon>Fungi</taxon>
        <taxon>Dikarya</taxon>
        <taxon>Ascomycota</taxon>
        <taxon>Pezizomycotina</taxon>
        <taxon>Leotiomycetes</taxon>
        <taxon>Helotiales</taxon>
        <taxon>Helotiaceae</taxon>
        <taxon>Hymenoscyphus</taxon>
    </lineage>
</organism>
<keyword evidence="2" id="KW-0560">Oxidoreductase</keyword>
<dbReference type="PANTHER" id="PTHR43008">
    <property type="entry name" value="BENZIL REDUCTASE"/>
    <property type="match status" value="1"/>
</dbReference>
<dbReference type="AlphaFoldDB" id="A0A9N9M013"/>
<dbReference type="Gene3D" id="3.40.50.720">
    <property type="entry name" value="NAD(P)-binding Rossmann-like Domain"/>
    <property type="match status" value="1"/>
</dbReference>
<evidence type="ECO:0000313" key="3">
    <source>
        <dbReference type="EMBL" id="CAG8982968.1"/>
    </source>
</evidence>
<accession>A0A9N9M013</accession>
<dbReference type="InterPro" id="IPR036291">
    <property type="entry name" value="NAD(P)-bd_dom_sf"/>
</dbReference>
<sequence length="307" mass="33863">MVLSMLVRRTALRRVPLTKPIPTIYSRTLMTLPSFSLEGKTCTVTGAARGLGKEILTAFSMSGAKGACIDLSLSSDQQSVAHIKSHISSSTPFKSSEPSYEPELRAYACDVTSESQVQETFQSIIKDFGKLDVLVTAAGIVENWEAEKYPFLCAKEAGRYWIKEEMRGNLIFVGRYLVRGLYIYHTQSKAAVHLLSNSLATEVSSYPLSPSLLTMHKQPLPSQWGPKGIRVNSLSPGYIKTDLVKDLLDREGRHLEENWVIDIPLGRLAHPSEFQGTAVWMASEASSHLNGSNIVVDGGYCCYQLAE</sequence>
<dbReference type="GO" id="GO:0050664">
    <property type="term" value="F:oxidoreductase activity, acting on NAD(P)H, oxygen as acceptor"/>
    <property type="evidence" value="ECO:0007669"/>
    <property type="project" value="TreeGrafter"/>
</dbReference>
<name>A0A9N9M013_9HELO</name>
<dbReference type="PRINTS" id="PR00081">
    <property type="entry name" value="GDHRDH"/>
</dbReference>